<dbReference type="EMBL" id="JAQQPM010000005">
    <property type="protein sequence ID" value="KAK2071713.1"/>
    <property type="molecule type" value="Genomic_DNA"/>
</dbReference>
<dbReference type="HAMAP" id="MF_01384">
    <property type="entry name" value="UreD"/>
    <property type="match status" value="1"/>
</dbReference>
<dbReference type="PANTHER" id="PTHR33643">
    <property type="entry name" value="UREASE ACCESSORY PROTEIN D"/>
    <property type="match status" value="1"/>
</dbReference>
<evidence type="ECO:0000313" key="3">
    <source>
        <dbReference type="EMBL" id="KAK2071713.1"/>
    </source>
</evidence>
<comment type="caution">
    <text evidence="3">The sequence shown here is derived from an EMBL/GenBank/DDBJ whole genome shotgun (WGS) entry which is preliminary data.</text>
</comment>
<organism evidence="3 4">
    <name type="scientific">Phyllachora maydis</name>
    <dbReference type="NCBI Taxonomy" id="1825666"/>
    <lineage>
        <taxon>Eukaryota</taxon>
        <taxon>Fungi</taxon>
        <taxon>Dikarya</taxon>
        <taxon>Ascomycota</taxon>
        <taxon>Pezizomycotina</taxon>
        <taxon>Sordariomycetes</taxon>
        <taxon>Sordariomycetidae</taxon>
        <taxon>Phyllachorales</taxon>
        <taxon>Phyllachoraceae</taxon>
        <taxon>Phyllachora</taxon>
    </lineage>
</organism>
<comment type="similarity">
    <text evidence="1">Belongs to the UreD family.</text>
</comment>
<gene>
    <name evidence="3" type="ORF">P8C59_006117</name>
</gene>
<reference evidence="3" key="1">
    <citation type="journal article" date="2023" name="Mol. Plant Microbe Interact.">
        <title>Elucidating the Obligate Nature and Biological Capacity of an Invasive Fungal Corn Pathogen.</title>
        <authorList>
            <person name="MacCready J.S."/>
            <person name="Roggenkamp E.M."/>
            <person name="Gdanetz K."/>
            <person name="Chilvers M.I."/>
        </authorList>
    </citation>
    <scope>NUCLEOTIDE SEQUENCE</scope>
    <source>
        <strain evidence="3">PM02</strain>
    </source>
</reference>
<dbReference type="Proteomes" id="UP001217918">
    <property type="component" value="Unassembled WGS sequence"/>
</dbReference>
<protein>
    <recommendedName>
        <fullName evidence="5">Urease accessory protein UreD</fullName>
    </recommendedName>
</protein>
<evidence type="ECO:0000313" key="4">
    <source>
        <dbReference type="Proteomes" id="UP001217918"/>
    </source>
</evidence>
<dbReference type="GO" id="GO:0016151">
    <property type="term" value="F:nickel cation binding"/>
    <property type="evidence" value="ECO:0007669"/>
    <property type="project" value="InterPro"/>
</dbReference>
<dbReference type="AlphaFoldDB" id="A0AAD9I686"/>
<name>A0AAD9I686_9PEZI</name>
<keyword evidence="2" id="KW-0143">Chaperone</keyword>
<dbReference type="InterPro" id="IPR002669">
    <property type="entry name" value="UreD"/>
</dbReference>
<keyword evidence="4" id="KW-1185">Reference proteome</keyword>
<accession>A0AAD9I686</accession>
<evidence type="ECO:0008006" key="5">
    <source>
        <dbReference type="Google" id="ProtNLM"/>
    </source>
</evidence>
<proteinExistence type="inferred from homology"/>
<dbReference type="Pfam" id="PF01774">
    <property type="entry name" value="UreD"/>
    <property type="match status" value="1"/>
</dbReference>
<evidence type="ECO:0000256" key="1">
    <source>
        <dbReference type="ARBA" id="ARBA00007177"/>
    </source>
</evidence>
<sequence>MNSPFPKSSSAPGEGKLVAKVLPDGRPGLETIVYQYPLKLITPTRPSEDKSVLVFLLSYGGGLVAGDCVSLAIEVQSRARLSMVTQGYTKVFKSPTSDVVTSQSLQVRIATDAALCLLPDPVQPFEGSSYKQTQIFKLAPGASLCLLDWVTQGRAARGEDWSFRRWAGRSEVWATSDEPGGRERLLVRDLLRLDGDQSHMQAKSLRDIMQGQAIFGTLILRGPLTDALGDFFLAEFDALPRIGARDWNADGAEAGAAGLSPLETWRAARIKTEARDKVLWSAARVRACVVVKFGAADVEAGRVWIGTMLAWDGTVAEVFGQQALMCVR</sequence>
<dbReference type="PANTHER" id="PTHR33643:SF1">
    <property type="entry name" value="UREASE ACCESSORY PROTEIN D"/>
    <property type="match status" value="1"/>
</dbReference>
<evidence type="ECO:0000256" key="2">
    <source>
        <dbReference type="ARBA" id="ARBA00023186"/>
    </source>
</evidence>